<evidence type="ECO:0000313" key="1">
    <source>
        <dbReference type="EMBL" id="SFE89034.1"/>
    </source>
</evidence>
<accession>A0A1I2E7T4</accession>
<gene>
    <name evidence="1" type="ORF">SAMN02745121_05921</name>
</gene>
<organism evidence="1 2">
    <name type="scientific">Nannocystis exedens</name>
    <dbReference type="NCBI Taxonomy" id="54"/>
    <lineage>
        <taxon>Bacteria</taxon>
        <taxon>Pseudomonadati</taxon>
        <taxon>Myxococcota</taxon>
        <taxon>Polyangia</taxon>
        <taxon>Nannocystales</taxon>
        <taxon>Nannocystaceae</taxon>
        <taxon>Nannocystis</taxon>
    </lineage>
</organism>
<keyword evidence="2" id="KW-1185">Reference proteome</keyword>
<protein>
    <recommendedName>
        <fullName evidence="3">Dickkopf N-terminal cysteine-rich domain-containing protein</fullName>
    </recommendedName>
</protein>
<dbReference type="AlphaFoldDB" id="A0A1I2E7T4"/>
<evidence type="ECO:0000313" key="2">
    <source>
        <dbReference type="Proteomes" id="UP000199400"/>
    </source>
</evidence>
<reference evidence="2" key="1">
    <citation type="submission" date="2016-10" db="EMBL/GenBank/DDBJ databases">
        <authorList>
            <person name="Varghese N."/>
            <person name="Submissions S."/>
        </authorList>
    </citation>
    <scope>NUCLEOTIDE SEQUENCE [LARGE SCALE GENOMIC DNA]</scope>
    <source>
        <strain evidence="2">ATCC 25963</strain>
    </source>
</reference>
<sequence length="472" mass="49391">MTGLALAACEPRPESAAARSVSLCDVVRAGCERQVACRVFVYNAATEIDACVAASGCAAQEATYLQHGVTLLADAAKRCIDGLSASRCDELFVTDDSSGSISALEIIPGCRDLFAGTRPEGASCVENVECSPGLKCDVSGFTCPGACAELECTVGGCGEGRFCSVRNDVCLTRSGAGEPCEASEFENSCVDGYRCGWDSEARQERCEPQIPFGQPCHQLDLFVCEGDATCDTDLNVCGSPHPLGSACSTASECVYGAYCDFSDRTCRPWGAEDDSCSAAWLACGPGLYCLRYLGDVACVDDGGCGPGQSCCGGACVPATDEDCDPYPLGTCRPEPDYYTPLQPAGVQEVFPRPVASAGQSCNDAVCGLGLACRPVDDSFAEWRCEAGPQLGESCKPDDPYEFSAAINERVHDALAGCGEGVCDILASWTCVEPKPAGSACSYEGVTRECQSQHCEDGRCLEFLSSCARPPSE</sequence>
<proteinExistence type="predicted"/>
<dbReference type="Proteomes" id="UP000199400">
    <property type="component" value="Unassembled WGS sequence"/>
</dbReference>
<dbReference type="EMBL" id="FOMX01000022">
    <property type="protein sequence ID" value="SFE89034.1"/>
    <property type="molecule type" value="Genomic_DNA"/>
</dbReference>
<evidence type="ECO:0008006" key="3">
    <source>
        <dbReference type="Google" id="ProtNLM"/>
    </source>
</evidence>
<name>A0A1I2E7T4_9BACT</name>